<keyword evidence="1" id="KW-0812">Transmembrane</keyword>
<sequence>MNHLTSPQHNIKMFIIATAVLTIIFAKLFFFEKPFRVSMTCDKCEAVMETLLKAIENDKVVLDESALSYQLEEAPKYLLKLIYHACDTHFFENGDVNDILVCRVYLNSALGFIAKSLKMNQTTNYICNFNSHGCYENATVIED</sequence>
<organism evidence="2 3">
    <name type="scientific">Panagrellus redivivus</name>
    <name type="common">Microworm</name>
    <dbReference type="NCBI Taxonomy" id="6233"/>
    <lineage>
        <taxon>Eukaryota</taxon>
        <taxon>Metazoa</taxon>
        <taxon>Ecdysozoa</taxon>
        <taxon>Nematoda</taxon>
        <taxon>Chromadorea</taxon>
        <taxon>Rhabditida</taxon>
        <taxon>Tylenchina</taxon>
        <taxon>Panagrolaimomorpha</taxon>
        <taxon>Panagrolaimoidea</taxon>
        <taxon>Panagrolaimidae</taxon>
        <taxon>Panagrellus</taxon>
    </lineage>
</organism>
<evidence type="ECO:0000313" key="2">
    <source>
        <dbReference type="Proteomes" id="UP000492821"/>
    </source>
</evidence>
<keyword evidence="1" id="KW-1133">Transmembrane helix</keyword>
<dbReference type="AlphaFoldDB" id="A0A7E4W3M4"/>
<accession>A0A7E4W3M4</accession>
<evidence type="ECO:0000313" key="3">
    <source>
        <dbReference type="WBParaSite" id="Pan_g6604.t1"/>
    </source>
</evidence>
<protein>
    <submittedName>
        <fullName evidence="3">Saposin B-type domain-containing protein</fullName>
    </submittedName>
</protein>
<proteinExistence type="predicted"/>
<keyword evidence="1" id="KW-0472">Membrane</keyword>
<evidence type="ECO:0000256" key="1">
    <source>
        <dbReference type="SAM" id="Phobius"/>
    </source>
</evidence>
<keyword evidence="2" id="KW-1185">Reference proteome</keyword>
<reference evidence="3" key="2">
    <citation type="submission" date="2020-10" db="UniProtKB">
        <authorList>
            <consortium name="WormBaseParasite"/>
        </authorList>
    </citation>
    <scope>IDENTIFICATION</scope>
</reference>
<feature type="transmembrane region" description="Helical" evidence="1">
    <location>
        <begin position="12"/>
        <end position="30"/>
    </location>
</feature>
<reference evidence="2" key="1">
    <citation type="journal article" date="2013" name="Genetics">
        <title>The draft genome and transcriptome of Panagrellus redivivus are shaped by the harsh demands of a free-living lifestyle.</title>
        <authorList>
            <person name="Srinivasan J."/>
            <person name="Dillman A.R."/>
            <person name="Macchietto M.G."/>
            <person name="Heikkinen L."/>
            <person name="Lakso M."/>
            <person name="Fracchia K.M."/>
            <person name="Antoshechkin I."/>
            <person name="Mortazavi A."/>
            <person name="Wong G."/>
            <person name="Sternberg P.W."/>
        </authorList>
    </citation>
    <scope>NUCLEOTIDE SEQUENCE [LARGE SCALE GENOMIC DNA]</scope>
    <source>
        <strain evidence="2">MT8872</strain>
    </source>
</reference>
<dbReference type="WBParaSite" id="Pan_g6604.t1">
    <property type="protein sequence ID" value="Pan_g6604.t1"/>
    <property type="gene ID" value="Pan_g6604"/>
</dbReference>
<name>A0A7E4W3M4_PANRE</name>
<dbReference type="Proteomes" id="UP000492821">
    <property type="component" value="Unassembled WGS sequence"/>
</dbReference>